<dbReference type="InterPro" id="IPR018490">
    <property type="entry name" value="cNMP-bd_dom_sf"/>
</dbReference>
<keyword evidence="7" id="KW-0805">Transcription regulation</keyword>
<dbReference type="Gene3D" id="2.60.120.10">
    <property type="entry name" value="Jelly Rolls"/>
    <property type="match status" value="1"/>
</dbReference>
<dbReference type="InterPro" id="IPR012318">
    <property type="entry name" value="HTH_CRP"/>
</dbReference>
<dbReference type="GO" id="GO:0003824">
    <property type="term" value="F:catalytic activity"/>
    <property type="evidence" value="ECO:0007669"/>
    <property type="project" value="UniProtKB-KW"/>
</dbReference>
<evidence type="ECO:0000256" key="12">
    <source>
        <dbReference type="ARBA" id="ARBA00031697"/>
    </source>
</evidence>
<evidence type="ECO:0000256" key="9">
    <source>
        <dbReference type="ARBA" id="ARBA00023125"/>
    </source>
</evidence>
<gene>
    <name evidence="16" type="ORF">ATSB10_27900</name>
</gene>
<dbReference type="Pfam" id="PF00027">
    <property type="entry name" value="cNMP_binding"/>
    <property type="match status" value="1"/>
</dbReference>
<dbReference type="InterPro" id="IPR036390">
    <property type="entry name" value="WH_DNA-bd_sf"/>
</dbReference>
<dbReference type="SUPFAM" id="SSF46785">
    <property type="entry name" value="Winged helix' DNA-binding domain"/>
    <property type="match status" value="1"/>
</dbReference>
<dbReference type="Proteomes" id="UP000077255">
    <property type="component" value="Chromosome"/>
</dbReference>
<dbReference type="PANTHER" id="PTHR24567:SF75">
    <property type="entry name" value="FUMARATE AND NITRATE REDUCTION REGULATORY PROTEIN"/>
    <property type="match status" value="1"/>
</dbReference>
<dbReference type="PROSITE" id="PS51063">
    <property type="entry name" value="HTH_CRP_2"/>
    <property type="match status" value="1"/>
</dbReference>
<dbReference type="SMART" id="SM00100">
    <property type="entry name" value="cNMP"/>
    <property type="match status" value="1"/>
</dbReference>
<keyword evidence="8" id="KW-0843">Virulence</keyword>
<evidence type="ECO:0000256" key="1">
    <source>
        <dbReference type="ARBA" id="ARBA00004496"/>
    </source>
</evidence>
<dbReference type="PANTHER" id="PTHR24567">
    <property type="entry name" value="CRP FAMILY TRANSCRIPTIONAL REGULATORY PROTEIN"/>
    <property type="match status" value="1"/>
</dbReference>
<reference evidence="16 17" key="1">
    <citation type="submission" date="2016-02" db="EMBL/GenBank/DDBJ databases">
        <title>Complete genome sequencing and analysis of ATSB10, Dyella thiooxydans isolated from rhizosphere soil of sunflower (Helianthus annuus L.).</title>
        <authorList>
            <person name="Lee Y."/>
            <person name="Hwangbo K."/>
            <person name="Chung H."/>
            <person name="Yoo J."/>
            <person name="Kim K.Y."/>
            <person name="Sa T.M."/>
            <person name="Um Y."/>
            <person name="Madhaiyan M."/>
        </authorList>
    </citation>
    <scope>NUCLEOTIDE SEQUENCE [LARGE SCALE GENOMIC DNA]</scope>
    <source>
        <strain evidence="16 17">ATSB10</strain>
    </source>
</reference>
<keyword evidence="10" id="KW-0010">Activator</keyword>
<dbReference type="KEGG" id="dtx:ATSB10_27900"/>
<keyword evidence="6" id="KW-0973">c-di-GMP</keyword>
<dbReference type="AlphaFoldDB" id="A0A160N3I4"/>
<dbReference type="GO" id="GO:0005829">
    <property type="term" value="C:cytosol"/>
    <property type="evidence" value="ECO:0007669"/>
    <property type="project" value="TreeGrafter"/>
</dbReference>
<dbReference type="SMART" id="SM00419">
    <property type="entry name" value="HTH_CRP"/>
    <property type="match status" value="1"/>
</dbReference>
<dbReference type="SUPFAM" id="SSF51206">
    <property type="entry name" value="cAMP-binding domain-like"/>
    <property type="match status" value="1"/>
</dbReference>
<evidence type="ECO:0000259" key="15">
    <source>
        <dbReference type="PROSITE" id="PS51063"/>
    </source>
</evidence>
<dbReference type="GO" id="GO:0003677">
    <property type="term" value="F:DNA binding"/>
    <property type="evidence" value="ECO:0007669"/>
    <property type="project" value="UniProtKB-KW"/>
</dbReference>
<evidence type="ECO:0000313" key="17">
    <source>
        <dbReference type="Proteomes" id="UP000077255"/>
    </source>
</evidence>
<feature type="domain" description="Cyclic nucleotide-binding" evidence="14">
    <location>
        <begin position="68"/>
        <end position="121"/>
    </location>
</feature>
<dbReference type="GO" id="GO:0003700">
    <property type="term" value="F:DNA-binding transcription factor activity"/>
    <property type="evidence" value="ECO:0007669"/>
    <property type="project" value="TreeGrafter"/>
</dbReference>
<keyword evidence="5" id="KW-0021">Allosteric enzyme</keyword>
<dbReference type="InterPro" id="IPR000595">
    <property type="entry name" value="cNMP-bd_dom"/>
</dbReference>
<proteinExistence type="predicted"/>
<dbReference type="CDD" id="cd00038">
    <property type="entry name" value="CAP_ED"/>
    <property type="match status" value="1"/>
</dbReference>
<keyword evidence="4" id="KW-0678">Repressor</keyword>
<comment type="subunit">
    <text evidence="2">Homodimer.</text>
</comment>
<accession>A0A160N3I4</accession>
<evidence type="ECO:0000256" key="7">
    <source>
        <dbReference type="ARBA" id="ARBA00023015"/>
    </source>
</evidence>
<comment type="subcellular location">
    <subcellularLocation>
        <location evidence="1">Cytoplasm</location>
    </subcellularLocation>
</comment>
<evidence type="ECO:0000313" key="16">
    <source>
        <dbReference type="EMBL" id="AND70244.1"/>
    </source>
</evidence>
<name>A0A160N3I4_9GAMM</name>
<keyword evidence="11" id="KW-0804">Transcription</keyword>
<feature type="region of interest" description="Disordered" evidence="13">
    <location>
        <begin position="1"/>
        <end position="25"/>
    </location>
</feature>
<dbReference type="InterPro" id="IPR014710">
    <property type="entry name" value="RmlC-like_jellyroll"/>
</dbReference>
<keyword evidence="17" id="KW-1185">Reference proteome</keyword>
<dbReference type="Pfam" id="PF13545">
    <property type="entry name" value="HTH_Crp_2"/>
    <property type="match status" value="1"/>
</dbReference>
<dbReference type="FunFam" id="1.10.10.10:FF:000028">
    <property type="entry name" value="Fumarate/nitrate reduction transcriptional regulator Fnr"/>
    <property type="match status" value="1"/>
</dbReference>
<evidence type="ECO:0000256" key="11">
    <source>
        <dbReference type="ARBA" id="ARBA00023163"/>
    </source>
</evidence>
<dbReference type="InterPro" id="IPR050397">
    <property type="entry name" value="Env_Response_Regulators"/>
</dbReference>
<protein>
    <recommendedName>
        <fullName evidence="3">CRP-like protein Clp</fullName>
    </recommendedName>
    <alternativeName>
        <fullName evidence="12">Catabolite activation-like protein</fullName>
    </alternativeName>
</protein>
<dbReference type="InterPro" id="IPR036388">
    <property type="entry name" value="WH-like_DNA-bd_sf"/>
</dbReference>
<dbReference type="STRING" id="445710.ATSB10_27900"/>
<keyword evidence="9" id="KW-0238">DNA-binding</keyword>
<evidence type="ECO:0000256" key="6">
    <source>
        <dbReference type="ARBA" id="ARBA00022636"/>
    </source>
</evidence>
<feature type="domain" description="HTH crp-type" evidence="15">
    <location>
        <begin position="177"/>
        <end position="250"/>
    </location>
</feature>
<dbReference type="PRINTS" id="PR00034">
    <property type="entry name" value="HTHCRP"/>
</dbReference>
<evidence type="ECO:0000256" key="3">
    <source>
        <dbReference type="ARBA" id="ARBA00020769"/>
    </source>
</evidence>
<dbReference type="PATRIC" id="fig|445710.3.peg.2785"/>
<sequence>MDVQEAVPTMRSDTRAGRLPEPSSPIADDGDAIRFCRTCAFAGACLAVGYGKPELEALHCLVEHVGPYRTGDHVFRTGDPFRAIFAVRAGTVKTCLVDREGREQVLGFYLPGEVIGLNAIYPEQFPCDAIALENAQFCRFSFPAMSALATRMPAVQQHLFRLLSKELGTASLLAGDHSADERVAAFLCDLGSRYAARGFSGTRFVLSMSRGDIANYLRLASETVSRVLTRFRSQGLIALEGRQIELLDADALHRLGEGLLPG</sequence>
<evidence type="ECO:0000256" key="8">
    <source>
        <dbReference type="ARBA" id="ARBA00023026"/>
    </source>
</evidence>
<dbReference type="PROSITE" id="PS50042">
    <property type="entry name" value="CNMP_BINDING_3"/>
    <property type="match status" value="1"/>
</dbReference>
<dbReference type="CDD" id="cd00092">
    <property type="entry name" value="HTH_CRP"/>
    <property type="match status" value="1"/>
</dbReference>
<dbReference type="EMBL" id="CP014841">
    <property type="protein sequence ID" value="AND70244.1"/>
    <property type="molecule type" value="Genomic_DNA"/>
</dbReference>
<evidence type="ECO:0000259" key="14">
    <source>
        <dbReference type="PROSITE" id="PS50042"/>
    </source>
</evidence>
<evidence type="ECO:0000256" key="10">
    <source>
        <dbReference type="ARBA" id="ARBA00023159"/>
    </source>
</evidence>
<evidence type="ECO:0000256" key="13">
    <source>
        <dbReference type="SAM" id="MobiDB-lite"/>
    </source>
</evidence>
<evidence type="ECO:0000256" key="2">
    <source>
        <dbReference type="ARBA" id="ARBA00011738"/>
    </source>
</evidence>
<evidence type="ECO:0000256" key="4">
    <source>
        <dbReference type="ARBA" id="ARBA00022491"/>
    </source>
</evidence>
<dbReference type="Gene3D" id="1.10.10.10">
    <property type="entry name" value="Winged helix-like DNA-binding domain superfamily/Winged helix DNA-binding domain"/>
    <property type="match status" value="1"/>
</dbReference>
<organism evidence="16 17">
    <name type="scientific">Dyella thiooxydans</name>
    <dbReference type="NCBI Taxonomy" id="445710"/>
    <lineage>
        <taxon>Bacteria</taxon>
        <taxon>Pseudomonadati</taxon>
        <taxon>Pseudomonadota</taxon>
        <taxon>Gammaproteobacteria</taxon>
        <taxon>Lysobacterales</taxon>
        <taxon>Rhodanobacteraceae</taxon>
        <taxon>Dyella</taxon>
    </lineage>
</organism>
<evidence type="ECO:0000256" key="5">
    <source>
        <dbReference type="ARBA" id="ARBA00022533"/>
    </source>
</evidence>